<dbReference type="Pfam" id="PF00474">
    <property type="entry name" value="SSF"/>
    <property type="match status" value="1"/>
</dbReference>
<keyword evidence="8" id="KW-0406">Ion transport</keyword>
<protein>
    <submittedName>
        <fullName evidence="12">Sodium/iodide co-transporter</fullName>
    </submittedName>
</protein>
<feature type="transmembrane region" description="Helical" evidence="11">
    <location>
        <begin position="36"/>
        <end position="55"/>
    </location>
</feature>
<keyword evidence="10" id="KW-0739">Sodium transport</keyword>
<evidence type="ECO:0000256" key="10">
    <source>
        <dbReference type="ARBA" id="ARBA00023201"/>
    </source>
</evidence>
<evidence type="ECO:0000256" key="9">
    <source>
        <dbReference type="ARBA" id="ARBA00023136"/>
    </source>
</evidence>
<feature type="transmembrane region" description="Helical" evidence="11">
    <location>
        <begin position="7"/>
        <end position="30"/>
    </location>
</feature>
<evidence type="ECO:0000256" key="2">
    <source>
        <dbReference type="ARBA" id="ARBA00006434"/>
    </source>
</evidence>
<dbReference type="GO" id="GO:0005886">
    <property type="term" value="C:plasma membrane"/>
    <property type="evidence" value="ECO:0007669"/>
    <property type="project" value="UniProtKB-SubCell"/>
</dbReference>
<dbReference type="PANTHER" id="PTHR42985">
    <property type="entry name" value="SODIUM-COUPLED MONOCARBOXYLATE TRANSPORTER"/>
    <property type="match status" value="1"/>
</dbReference>
<accession>A0A0W8FWR7</accession>
<comment type="caution">
    <text evidence="12">The sequence shown here is derived from an EMBL/GenBank/DDBJ whole genome shotgun (WGS) entry which is preliminary data.</text>
</comment>
<dbReference type="GO" id="GO:0006814">
    <property type="term" value="P:sodium ion transport"/>
    <property type="evidence" value="ECO:0007669"/>
    <property type="project" value="UniProtKB-KW"/>
</dbReference>
<feature type="transmembrane region" description="Helical" evidence="11">
    <location>
        <begin position="283"/>
        <end position="301"/>
    </location>
</feature>
<dbReference type="PROSITE" id="PS50283">
    <property type="entry name" value="NA_SOLUT_SYMP_3"/>
    <property type="match status" value="1"/>
</dbReference>
<keyword evidence="4" id="KW-1003">Cell membrane</keyword>
<evidence type="ECO:0000256" key="11">
    <source>
        <dbReference type="SAM" id="Phobius"/>
    </source>
</evidence>
<evidence type="ECO:0000256" key="8">
    <source>
        <dbReference type="ARBA" id="ARBA00023065"/>
    </source>
</evidence>
<evidence type="ECO:0000256" key="4">
    <source>
        <dbReference type="ARBA" id="ARBA00022475"/>
    </source>
</evidence>
<evidence type="ECO:0000256" key="7">
    <source>
        <dbReference type="ARBA" id="ARBA00023053"/>
    </source>
</evidence>
<feature type="transmembrane region" description="Helical" evidence="11">
    <location>
        <begin position="174"/>
        <end position="207"/>
    </location>
</feature>
<feature type="transmembrane region" description="Helical" evidence="11">
    <location>
        <begin position="228"/>
        <end position="248"/>
    </location>
</feature>
<keyword evidence="5 11" id="KW-0812">Transmembrane</keyword>
<comment type="subcellular location">
    <subcellularLocation>
        <location evidence="1">Cell membrane</location>
        <topology evidence="1">Multi-pass membrane protein</topology>
    </subcellularLocation>
</comment>
<gene>
    <name evidence="12" type="ORF">ASZ90_004896</name>
</gene>
<evidence type="ECO:0000256" key="3">
    <source>
        <dbReference type="ARBA" id="ARBA00022448"/>
    </source>
</evidence>
<reference evidence="12" key="1">
    <citation type="journal article" date="2015" name="Proc. Natl. Acad. Sci. U.S.A.">
        <title>Networks of energetic and metabolic interactions define dynamics in microbial communities.</title>
        <authorList>
            <person name="Embree M."/>
            <person name="Liu J.K."/>
            <person name="Al-Bassam M.M."/>
            <person name="Zengler K."/>
        </authorList>
    </citation>
    <scope>NUCLEOTIDE SEQUENCE</scope>
</reference>
<dbReference type="InterPro" id="IPR051163">
    <property type="entry name" value="Sodium:Solute_Symporter_SSF"/>
</dbReference>
<feature type="transmembrane region" description="Helical" evidence="11">
    <location>
        <begin position="307"/>
        <end position="327"/>
    </location>
</feature>
<dbReference type="PANTHER" id="PTHR42985:SF47">
    <property type="entry name" value="INTEGRAL MEMBRANE TRANSPORT PROTEIN"/>
    <property type="match status" value="1"/>
</dbReference>
<dbReference type="InterPro" id="IPR038377">
    <property type="entry name" value="Na/Glc_symporter_sf"/>
</dbReference>
<dbReference type="InterPro" id="IPR001734">
    <property type="entry name" value="Na/solute_symporter"/>
</dbReference>
<dbReference type="EMBL" id="LNQE01000726">
    <property type="protein sequence ID" value="KUG25281.1"/>
    <property type="molecule type" value="Genomic_DNA"/>
</dbReference>
<dbReference type="AlphaFoldDB" id="A0A0W8FWR7"/>
<sequence length="332" mass="36211">MGIDYPVAIIIIAVITLLYTITGGVKGVIWVDVVQMSVYIGGAIISLWFLVDVFIPGGFGKIFSSEFAHKFNLLNLEFIQNPETIFSEPYSMIGGLIGGTFLSMASHGTDQLIVQRLLVTKNLKAARKAVIASGVAVFLQFTLFLFIGIALYVYYGQIEIRSDELFPKFIIENLPVGVTGIIIAGLFAAAMSTLAGSISSLSSSVVFDLLPKFFSGIDEKRNLFSSRLMTIIWSFLLVGAAIFFMNTSQSVVELALSIASFTYGGLLGTFLLGILNKKADQKFAIISFIVGIVGMMIFISLNLVAWTWYTFVGVIITLLTGYLLTFLKSNKV</sequence>
<feature type="transmembrane region" description="Helical" evidence="11">
    <location>
        <begin position="254"/>
        <end position="276"/>
    </location>
</feature>
<keyword evidence="9 11" id="KW-0472">Membrane</keyword>
<dbReference type="GO" id="GO:0015293">
    <property type="term" value="F:symporter activity"/>
    <property type="evidence" value="ECO:0007669"/>
    <property type="project" value="TreeGrafter"/>
</dbReference>
<keyword evidence="6 11" id="KW-1133">Transmembrane helix</keyword>
<name>A0A0W8FWR7_9ZZZZ</name>
<dbReference type="Gene3D" id="1.20.1730.10">
    <property type="entry name" value="Sodium/glucose cotransporter"/>
    <property type="match status" value="1"/>
</dbReference>
<evidence type="ECO:0000313" key="12">
    <source>
        <dbReference type="EMBL" id="KUG25281.1"/>
    </source>
</evidence>
<evidence type="ECO:0000256" key="5">
    <source>
        <dbReference type="ARBA" id="ARBA00022692"/>
    </source>
</evidence>
<evidence type="ECO:0000256" key="1">
    <source>
        <dbReference type="ARBA" id="ARBA00004651"/>
    </source>
</evidence>
<keyword evidence="3" id="KW-0813">Transport</keyword>
<keyword evidence="7" id="KW-0915">Sodium</keyword>
<organism evidence="12">
    <name type="scientific">hydrocarbon metagenome</name>
    <dbReference type="NCBI Taxonomy" id="938273"/>
    <lineage>
        <taxon>unclassified sequences</taxon>
        <taxon>metagenomes</taxon>
        <taxon>ecological metagenomes</taxon>
    </lineage>
</organism>
<feature type="transmembrane region" description="Helical" evidence="11">
    <location>
        <begin position="130"/>
        <end position="154"/>
    </location>
</feature>
<evidence type="ECO:0000256" key="6">
    <source>
        <dbReference type="ARBA" id="ARBA00022989"/>
    </source>
</evidence>
<comment type="similarity">
    <text evidence="2">Belongs to the sodium:solute symporter (SSF) (TC 2.A.21) family.</text>
</comment>
<proteinExistence type="inferred from homology"/>